<dbReference type="SUPFAM" id="SSF46785">
    <property type="entry name" value="Winged helix' DNA-binding domain"/>
    <property type="match status" value="1"/>
</dbReference>
<dbReference type="InterPro" id="IPR036388">
    <property type="entry name" value="WH-like_DNA-bd_sf"/>
</dbReference>
<keyword evidence="2" id="KW-0663">Pyridoxal phosphate</keyword>
<dbReference type="Pfam" id="PF00155">
    <property type="entry name" value="Aminotran_1_2"/>
    <property type="match status" value="1"/>
</dbReference>
<dbReference type="Pfam" id="PF00392">
    <property type="entry name" value="GntR"/>
    <property type="match status" value="1"/>
</dbReference>
<evidence type="ECO:0000256" key="2">
    <source>
        <dbReference type="ARBA" id="ARBA00022898"/>
    </source>
</evidence>
<keyword evidence="8" id="KW-1185">Reference proteome</keyword>
<evidence type="ECO:0000256" key="5">
    <source>
        <dbReference type="ARBA" id="ARBA00023163"/>
    </source>
</evidence>
<dbReference type="AlphaFoldDB" id="A0A1M6EVX5"/>
<dbReference type="Gene3D" id="1.10.10.10">
    <property type="entry name" value="Winged helix-like DNA-binding domain superfamily/Winged helix DNA-binding domain"/>
    <property type="match status" value="1"/>
</dbReference>
<gene>
    <name evidence="7" type="primary">yjiR</name>
    <name evidence="7" type="ORF">VA7868_04529</name>
</gene>
<evidence type="ECO:0000259" key="6">
    <source>
        <dbReference type="PROSITE" id="PS50949"/>
    </source>
</evidence>
<feature type="domain" description="HTH gntR-type" evidence="6">
    <location>
        <begin position="1"/>
        <end position="69"/>
    </location>
</feature>
<dbReference type="PANTHER" id="PTHR46577:SF2">
    <property type="entry name" value="TRANSCRIPTIONAL REGULATORY PROTEIN"/>
    <property type="match status" value="1"/>
</dbReference>
<dbReference type="Proteomes" id="UP000184608">
    <property type="component" value="Unassembled WGS sequence"/>
</dbReference>
<evidence type="ECO:0000256" key="4">
    <source>
        <dbReference type="ARBA" id="ARBA00023125"/>
    </source>
</evidence>
<dbReference type="InterPro" id="IPR015422">
    <property type="entry name" value="PyrdxlP-dep_Trfase_small"/>
</dbReference>
<reference evidence="7 8" key="1">
    <citation type="submission" date="2016-11" db="EMBL/GenBank/DDBJ databases">
        <authorList>
            <person name="Jaros S."/>
            <person name="Januszkiewicz K."/>
            <person name="Wedrychowicz H."/>
        </authorList>
    </citation>
    <scope>NUCLEOTIDE SEQUENCE [LARGE SCALE GENOMIC DNA]</scope>
    <source>
        <strain evidence="7 8">CECT 7868</strain>
    </source>
</reference>
<dbReference type="InterPro" id="IPR000524">
    <property type="entry name" value="Tscrpt_reg_HTH_GntR"/>
</dbReference>
<dbReference type="Gene3D" id="3.40.640.10">
    <property type="entry name" value="Type I PLP-dependent aspartate aminotransferase-like (Major domain)"/>
    <property type="match status" value="1"/>
</dbReference>
<keyword evidence="3" id="KW-0805">Transcription regulation</keyword>
<dbReference type="SUPFAM" id="SSF53383">
    <property type="entry name" value="PLP-dependent transferases"/>
    <property type="match status" value="1"/>
</dbReference>
<comment type="similarity">
    <text evidence="1">In the C-terminal section; belongs to the class-I pyridoxal-phosphate-dependent aminotransferase family.</text>
</comment>
<dbReference type="SMART" id="SM00345">
    <property type="entry name" value="HTH_GNTR"/>
    <property type="match status" value="1"/>
</dbReference>
<accession>A0A1M6EVX5</accession>
<organism evidence="7 8">
    <name type="scientific">Vibrio aerogenes CECT 7868</name>
    <dbReference type="NCBI Taxonomy" id="1216006"/>
    <lineage>
        <taxon>Bacteria</taxon>
        <taxon>Pseudomonadati</taxon>
        <taxon>Pseudomonadota</taxon>
        <taxon>Gammaproteobacteria</taxon>
        <taxon>Vibrionales</taxon>
        <taxon>Vibrionaceae</taxon>
        <taxon>Vibrio</taxon>
    </lineage>
</organism>
<dbReference type="OrthoDB" id="9804020at2"/>
<evidence type="ECO:0000256" key="1">
    <source>
        <dbReference type="ARBA" id="ARBA00005384"/>
    </source>
</evidence>
<dbReference type="PANTHER" id="PTHR46577">
    <property type="entry name" value="HTH-TYPE TRANSCRIPTIONAL REGULATORY PROTEIN GABR"/>
    <property type="match status" value="1"/>
</dbReference>
<evidence type="ECO:0000313" key="7">
    <source>
        <dbReference type="EMBL" id="SHI89541.1"/>
    </source>
</evidence>
<dbReference type="InterPro" id="IPR015424">
    <property type="entry name" value="PyrdxlP-dep_Trfase"/>
</dbReference>
<dbReference type="PROSITE" id="PS50949">
    <property type="entry name" value="HTH_GNTR"/>
    <property type="match status" value="1"/>
</dbReference>
<dbReference type="InterPro" id="IPR036390">
    <property type="entry name" value="WH_DNA-bd_sf"/>
</dbReference>
<dbReference type="CDD" id="cd00609">
    <property type="entry name" value="AAT_like"/>
    <property type="match status" value="1"/>
</dbReference>
<dbReference type="Gene3D" id="3.90.1150.10">
    <property type="entry name" value="Aspartate Aminotransferase, domain 1"/>
    <property type="match status" value="1"/>
</dbReference>
<dbReference type="EMBL" id="FQXZ01000053">
    <property type="protein sequence ID" value="SHI89541.1"/>
    <property type="molecule type" value="Genomic_DNA"/>
</dbReference>
<dbReference type="GO" id="GO:0003700">
    <property type="term" value="F:DNA-binding transcription factor activity"/>
    <property type="evidence" value="ECO:0007669"/>
    <property type="project" value="InterPro"/>
</dbReference>
<dbReference type="InterPro" id="IPR004839">
    <property type="entry name" value="Aminotransferase_I/II_large"/>
</dbReference>
<keyword evidence="4" id="KW-0238">DNA-binding</keyword>
<keyword evidence="5" id="KW-0804">Transcription</keyword>
<dbReference type="CDD" id="cd07377">
    <property type="entry name" value="WHTH_GntR"/>
    <property type="match status" value="1"/>
</dbReference>
<evidence type="ECO:0000313" key="8">
    <source>
        <dbReference type="Proteomes" id="UP000184608"/>
    </source>
</evidence>
<dbReference type="InterPro" id="IPR051446">
    <property type="entry name" value="HTH_trans_reg/aminotransferase"/>
</dbReference>
<dbReference type="STRING" id="1216006.VA7868_04529"/>
<dbReference type="GO" id="GO:0030170">
    <property type="term" value="F:pyridoxal phosphate binding"/>
    <property type="evidence" value="ECO:0007669"/>
    <property type="project" value="InterPro"/>
</dbReference>
<protein>
    <submittedName>
        <fullName evidence="7">Putative HTH-type transcriptional regulator YjiR</fullName>
    </submittedName>
</protein>
<sequence>MAKYQQLADKIIHDIQSGKLPAGEKMLSLRRFAGQHSISVSTAVSCYDELASRGWLVARPQAGFFIASPAREMSPPQWQPFISQLADPHAYLPKSHTPTGLTGISQLLIPESVSQQLTKCFRRALSQQAGRLSSYPQTQGEPEFLSALATHFSQSGFILTPDELVITHGCIDAVKTALEVSTRPGDAVAVNSPCFLGLLELLSQMERPIVEIPTTADGIDLDQFEQLLQAGTVKAGLFSTTFMNPQGITLSVAQKQRLAQLANHYRIPVIEDDVYLELSHQSGQPPLPAAYFDTQGYILWCGAITKSLSPAYRTGWCRPGRYIADYVKRCQGVPALMQHALAEFINSGHYARHLKQARTQLTLNMQHFLKYFDAQLPAGTRVTHPEGGLVLWLQIPGFDARKLAALAAQKDHYFITGPLFTTSDRYRDCLRVNIGYPLNEAVEKELAVLVELVWESLETVEVS</sequence>
<proteinExistence type="inferred from homology"/>
<dbReference type="GO" id="GO:0003677">
    <property type="term" value="F:DNA binding"/>
    <property type="evidence" value="ECO:0007669"/>
    <property type="project" value="UniProtKB-KW"/>
</dbReference>
<name>A0A1M6EVX5_9VIBR</name>
<evidence type="ECO:0000256" key="3">
    <source>
        <dbReference type="ARBA" id="ARBA00023015"/>
    </source>
</evidence>
<dbReference type="InterPro" id="IPR015421">
    <property type="entry name" value="PyrdxlP-dep_Trfase_major"/>
</dbReference>
<dbReference type="RefSeq" id="WP_073606117.1">
    <property type="nucleotide sequence ID" value="NZ_FQXZ01000053.1"/>
</dbReference>